<evidence type="ECO:0000313" key="2">
    <source>
        <dbReference type="Proteomes" id="UP000263268"/>
    </source>
</evidence>
<comment type="caution">
    <text evidence="1">The sequence shown here is derived from an EMBL/GenBank/DDBJ whole genome shotgun (WGS) entry which is preliminary data.</text>
</comment>
<sequence length="72" mass="8402">MSNNLRKRYLVSEGELFLLWAEIEQVRKQESREAFKQRIKVMMQEAQQVELVVKHKETPACAGDEKGGSHEQ</sequence>
<gene>
    <name evidence="1" type="ORF">DHV22_07950</name>
</gene>
<evidence type="ECO:0000313" key="1">
    <source>
        <dbReference type="EMBL" id="HCY81520.1"/>
    </source>
</evidence>
<proteinExistence type="predicted"/>
<reference evidence="1 2" key="1">
    <citation type="journal article" date="2018" name="Nat. Biotechnol.">
        <title>A standardized bacterial taxonomy based on genome phylogeny substantially revises the tree of life.</title>
        <authorList>
            <person name="Parks D.H."/>
            <person name="Chuvochina M."/>
            <person name="Waite D.W."/>
            <person name="Rinke C."/>
            <person name="Skarshewski A."/>
            <person name="Chaumeil P.A."/>
            <person name="Hugenholtz P."/>
        </authorList>
    </citation>
    <scope>NUCLEOTIDE SEQUENCE [LARGE SCALE GENOMIC DNA]</scope>
    <source>
        <strain evidence="1">UBA10227</strain>
    </source>
</reference>
<name>A0A3D6BQI6_9FLAO</name>
<accession>A0A3D6BQI6</accession>
<dbReference type="AlphaFoldDB" id="A0A3D6BQI6"/>
<protein>
    <submittedName>
        <fullName evidence="1">Uncharacterized protein</fullName>
    </submittedName>
</protein>
<dbReference type="Proteomes" id="UP000263268">
    <property type="component" value="Unassembled WGS sequence"/>
</dbReference>
<organism evidence="1 2">
    <name type="scientific">Xanthomarina gelatinilytica</name>
    <dbReference type="NCBI Taxonomy" id="1137281"/>
    <lineage>
        <taxon>Bacteria</taxon>
        <taxon>Pseudomonadati</taxon>
        <taxon>Bacteroidota</taxon>
        <taxon>Flavobacteriia</taxon>
        <taxon>Flavobacteriales</taxon>
        <taxon>Flavobacteriaceae</taxon>
        <taxon>Xanthomarina</taxon>
    </lineage>
</organism>
<dbReference type="EMBL" id="DPRK01000128">
    <property type="protein sequence ID" value="HCY81520.1"/>
    <property type="molecule type" value="Genomic_DNA"/>
</dbReference>